<feature type="region of interest" description="Disordered" evidence="1">
    <location>
        <begin position="1"/>
        <end position="136"/>
    </location>
</feature>
<dbReference type="EMBL" id="MU007091">
    <property type="protein sequence ID" value="KAF2422368.1"/>
    <property type="molecule type" value="Genomic_DNA"/>
</dbReference>
<evidence type="ECO:0000313" key="2">
    <source>
        <dbReference type="EMBL" id="KAF2422368.1"/>
    </source>
</evidence>
<comment type="caution">
    <text evidence="2">The sequence shown here is derived from an EMBL/GenBank/DDBJ whole genome shotgun (WGS) entry which is preliminary data.</text>
</comment>
<dbReference type="OrthoDB" id="3917178at2759"/>
<name>A0A9P4NID2_9PEZI</name>
<organism evidence="2 3">
    <name type="scientific">Tothia fuscella</name>
    <dbReference type="NCBI Taxonomy" id="1048955"/>
    <lineage>
        <taxon>Eukaryota</taxon>
        <taxon>Fungi</taxon>
        <taxon>Dikarya</taxon>
        <taxon>Ascomycota</taxon>
        <taxon>Pezizomycotina</taxon>
        <taxon>Dothideomycetes</taxon>
        <taxon>Pleosporomycetidae</taxon>
        <taxon>Venturiales</taxon>
        <taxon>Cylindrosympodiaceae</taxon>
        <taxon>Tothia</taxon>
    </lineage>
</organism>
<evidence type="ECO:0000313" key="3">
    <source>
        <dbReference type="Proteomes" id="UP000800235"/>
    </source>
</evidence>
<feature type="compositionally biased region" description="Polar residues" evidence="1">
    <location>
        <begin position="70"/>
        <end position="79"/>
    </location>
</feature>
<gene>
    <name evidence="2" type="ORF">EJ08DRAFT_653157</name>
</gene>
<protein>
    <submittedName>
        <fullName evidence="2">Uncharacterized protein</fullName>
    </submittedName>
</protein>
<dbReference type="AlphaFoldDB" id="A0A9P4NID2"/>
<sequence length="162" mass="17182">MSNLQDNDGDHNMKDNSSSNSPEPTTPPSQSLPPPSELSPPNSRGGPSAPSIPFNANTGSALAGTGSKMPPSTNLNANGKRNWGVKDGRKINGSGNAGNGKGQGQGNHVDRETGYEWSSEQDAPGFAWQSKSGKDEYSRAWSAVAEKDRMIKTRYGDVLHQK</sequence>
<proteinExistence type="predicted"/>
<evidence type="ECO:0000256" key="1">
    <source>
        <dbReference type="SAM" id="MobiDB-lite"/>
    </source>
</evidence>
<dbReference type="Proteomes" id="UP000800235">
    <property type="component" value="Unassembled WGS sequence"/>
</dbReference>
<accession>A0A9P4NID2</accession>
<reference evidence="2" key="1">
    <citation type="journal article" date="2020" name="Stud. Mycol.">
        <title>101 Dothideomycetes genomes: a test case for predicting lifestyles and emergence of pathogens.</title>
        <authorList>
            <person name="Haridas S."/>
            <person name="Albert R."/>
            <person name="Binder M."/>
            <person name="Bloem J."/>
            <person name="Labutti K."/>
            <person name="Salamov A."/>
            <person name="Andreopoulos B."/>
            <person name="Baker S."/>
            <person name="Barry K."/>
            <person name="Bills G."/>
            <person name="Bluhm B."/>
            <person name="Cannon C."/>
            <person name="Castanera R."/>
            <person name="Culley D."/>
            <person name="Daum C."/>
            <person name="Ezra D."/>
            <person name="Gonzalez J."/>
            <person name="Henrissat B."/>
            <person name="Kuo A."/>
            <person name="Liang C."/>
            <person name="Lipzen A."/>
            <person name="Lutzoni F."/>
            <person name="Magnuson J."/>
            <person name="Mondo S."/>
            <person name="Nolan M."/>
            <person name="Ohm R."/>
            <person name="Pangilinan J."/>
            <person name="Park H.-J."/>
            <person name="Ramirez L."/>
            <person name="Alfaro M."/>
            <person name="Sun H."/>
            <person name="Tritt A."/>
            <person name="Yoshinaga Y."/>
            <person name="Zwiers L.-H."/>
            <person name="Turgeon B."/>
            <person name="Goodwin S."/>
            <person name="Spatafora J."/>
            <person name="Crous P."/>
            <person name="Grigoriev I."/>
        </authorList>
    </citation>
    <scope>NUCLEOTIDE SEQUENCE</scope>
    <source>
        <strain evidence="2">CBS 130266</strain>
    </source>
</reference>
<feature type="compositionally biased region" description="Gly residues" evidence="1">
    <location>
        <begin position="95"/>
        <end position="105"/>
    </location>
</feature>
<keyword evidence="3" id="KW-1185">Reference proteome</keyword>
<feature type="compositionally biased region" description="Pro residues" evidence="1">
    <location>
        <begin position="24"/>
        <end position="38"/>
    </location>
</feature>